<gene>
    <name evidence="2" type="ORF">PAXRUDRAFT_827917</name>
</gene>
<accession>A0A0D0E815</accession>
<reference evidence="2 3" key="1">
    <citation type="submission" date="2014-04" db="EMBL/GenBank/DDBJ databases">
        <authorList>
            <consortium name="DOE Joint Genome Institute"/>
            <person name="Kuo A."/>
            <person name="Kohler A."/>
            <person name="Jargeat P."/>
            <person name="Nagy L.G."/>
            <person name="Floudas D."/>
            <person name="Copeland A."/>
            <person name="Barry K.W."/>
            <person name="Cichocki N."/>
            <person name="Veneault-Fourrey C."/>
            <person name="LaButti K."/>
            <person name="Lindquist E.A."/>
            <person name="Lipzen A."/>
            <person name="Lundell T."/>
            <person name="Morin E."/>
            <person name="Murat C."/>
            <person name="Sun H."/>
            <person name="Tunlid A."/>
            <person name="Henrissat B."/>
            <person name="Grigoriev I.V."/>
            <person name="Hibbett D.S."/>
            <person name="Martin F."/>
            <person name="Nordberg H.P."/>
            <person name="Cantor M.N."/>
            <person name="Hua S.X."/>
        </authorList>
    </citation>
    <scope>NUCLEOTIDE SEQUENCE [LARGE SCALE GENOMIC DNA]</scope>
    <source>
        <strain evidence="2 3">Ve08.2h10</strain>
    </source>
</reference>
<organism evidence="2 3">
    <name type="scientific">Paxillus rubicundulus Ve08.2h10</name>
    <dbReference type="NCBI Taxonomy" id="930991"/>
    <lineage>
        <taxon>Eukaryota</taxon>
        <taxon>Fungi</taxon>
        <taxon>Dikarya</taxon>
        <taxon>Basidiomycota</taxon>
        <taxon>Agaricomycotina</taxon>
        <taxon>Agaricomycetes</taxon>
        <taxon>Agaricomycetidae</taxon>
        <taxon>Boletales</taxon>
        <taxon>Paxilineae</taxon>
        <taxon>Paxillaceae</taxon>
        <taxon>Paxillus</taxon>
    </lineage>
</organism>
<dbReference type="Proteomes" id="UP000054538">
    <property type="component" value="Unassembled WGS sequence"/>
</dbReference>
<reference evidence="3" key="2">
    <citation type="submission" date="2015-01" db="EMBL/GenBank/DDBJ databases">
        <title>Evolutionary Origins and Diversification of the Mycorrhizal Mutualists.</title>
        <authorList>
            <consortium name="DOE Joint Genome Institute"/>
            <consortium name="Mycorrhizal Genomics Consortium"/>
            <person name="Kohler A."/>
            <person name="Kuo A."/>
            <person name="Nagy L.G."/>
            <person name="Floudas D."/>
            <person name="Copeland A."/>
            <person name="Barry K.W."/>
            <person name="Cichocki N."/>
            <person name="Veneault-Fourrey C."/>
            <person name="LaButti K."/>
            <person name="Lindquist E.A."/>
            <person name="Lipzen A."/>
            <person name="Lundell T."/>
            <person name="Morin E."/>
            <person name="Murat C."/>
            <person name="Riley R."/>
            <person name="Ohm R."/>
            <person name="Sun H."/>
            <person name="Tunlid A."/>
            <person name="Henrissat B."/>
            <person name="Grigoriev I.V."/>
            <person name="Hibbett D.S."/>
            <person name="Martin F."/>
        </authorList>
    </citation>
    <scope>NUCLEOTIDE SEQUENCE [LARGE SCALE GENOMIC DNA]</scope>
    <source>
        <strain evidence="3">Ve08.2h10</strain>
    </source>
</reference>
<feature type="compositionally biased region" description="Polar residues" evidence="1">
    <location>
        <begin position="27"/>
        <end position="37"/>
    </location>
</feature>
<dbReference type="InParanoid" id="A0A0D0E815"/>
<sequence>MQMRTFDSVIPLGMTPITIQHHKSDNSSHLPQTSQGPRSHLNDGGLLRSWNINWVMSACCEASL</sequence>
<evidence type="ECO:0000313" key="3">
    <source>
        <dbReference type="Proteomes" id="UP000054538"/>
    </source>
</evidence>
<keyword evidence="3" id="KW-1185">Reference proteome</keyword>
<proteinExistence type="predicted"/>
<evidence type="ECO:0000256" key="1">
    <source>
        <dbReference type="SAM" id="MobiDB-lite"/>
    </source>
</evidence>
<dbReference type="EMBL" id="KN825101">
    <property type="protein sequence ID" value="KIK94510.1"/>
    <property type="molecule type" value="Genomic_DNA"/>
</dbReference>
<protein>
    <submittedName>
        <fullName evidence="2">Uncharacterized protein</fullName>
    </submittedName>
</protein>
<dbReference type="AlphaFoldDB" id="A0A0D0E815"/>
<name>A0A0D0E815_9AGAM</name>
<evidence type="ECO:0000313" key="2">
    <source>
        <dbReference type="EMBL" id="KIK94510.1"/>
    </source>
</evidence>
<feature type="region of interest" description="Disordered" evidence="1">
    <location>
        <begin position="19"/>
        <end position="42"/>
    </location>
</feature>
<dbReference type="HOGENOM" id="CLU_2868327_0_0_1"/>